<keyword evidence="1" id="KW-0472">Membrane</keyword>
<dbReference type="CDD" id="cd00054">
    <property type="entry name" value="EGF_CA"/>
    <property type="match status" value="1"/>
</dbReference>
<sequence length="254" mass="28002">MASAQTKFSITRAHVLRDTRAKIAAQKWGHVYRYHAQLDTRMQTNACRRYAGRGRLVLIVSMATFVSAPLGTLGSTATRVYINECATAICQNGGSCVDQMSTSVCPVHVEMGARVQISSVDIFVDAQLDTRVSRVKRMQTNACRRYAGRGRLVLIVSMATFVSAPLGTLGSTATRVYINECATAICQNRGSCVDQGTLEHTAKRKWGHVYRYHAQLDTRMQTNACRRYAGRGRLVLIVSMATFVILRPGFVSVS</sequence>
<organism evidence="2 3">
    <name type="scientific">Dreissena polymorpha</name>
    <name type="common">Zebra mussel</name>
    <name type="synonym">Mytilus polymorpha</name>
    <dbReference type="NCBI Taxonomy" id="45954"/>
    <lineage>
        <taxon>Eukaryota</taxon>
        <taxon>Metazoa</taxon>
        <taxon>Spiralia</taxon>
        <taxon>Lophotrochozoa</taxon>
        <taxon>Mollusca</taxon>
        <taxon>Bivalvia</taxon>
        <taxon>Autobranchia</taxon>
        <taxon>Heteroconchia</taxon>
        <taxon>Euheterodonta</taxon>
        <taxon>Imparidentia</taxon>
        <taxon>Neoheterodontei</taxon>
        <taxon>Myida</taxon>
        <taxon>Dreissenoidea</taxon>
        <taxon>Dreissenidae</taxon>
        <taxon>Dreissena</taxon>
    </lineage>
</organism>
<protein>
    <submittedName>
        <fullName evidence="2">Uncharacterized protein</fullName>
    </submittedName>
</protein>
<dbReference type="EMBL" id="JAIWYP010000012">
    <property type="protein sequence ID" value="KAH3725833.1"/>
    <property type="molecule type" value="Genomic_DNA"/>
</dbReference>
<accession>A0A9D4HQI3</accession>
<evidence type="ECO:0000313" key="3">
    <source>
        <dbReference type="Proteomes" id="UP000828390"/>
    </source>
</evidence>
<comment type="caution">
    <text evidence="2">The sequence shown here is derived from an EMBL/GenBank/DDBJ whole genome shotgun (WGS) entry which is preliminary data.</text>
</comment>
<reference evidence="2" key="2">
    <citation type="submission" date="2020-11" db="EMBL/GenBank/DDBJ databases">
        <authorList>
            <person name="McCartney M.A."/>
            <person name="Auch B."/>
            <person name="Kono T."/>
            <person name="Mallez S."/>
            <person name="Becker A."/>
            <person name="Gohl D.M."/>
            <person name="Silverstein K.A.T."/>
            <person name="Koren S."/>
            <person name="Bechman K.B."/>
            <person name="Herman A."/>
            <person name="Abrahante J.E."/>
            <person name="Garbe J."/>
        </authorList>
    </citation>
    <scope>NUCLEOTIDE SEQUENCE</scope>
    <source>
        <strain evidence="2">Duluth1</strain>
        <tissue evidence="2">Whole animal</tissue>
    </source>
</reference>
<feature type="transmembrane region" description="Helical" evidence="1">
    <location>
        <begin position="234"/>
        <end position="253"/>
    </location>
</feature>
<dbReference type="Proteomes" id="UP000828390">
    <property type="component" value="Unassembled WGS sequence"/>
</dbReference>
<proteinExistence type="predicted"/>
<dbReference type="AlphaFoldDB" id="A0A9D4HQI3"/>
<evidence type="ECO:0000256" key="1">
    <source>
        <dbReference type="SAM" id="Phobius"/>
    </source>
</evidence>
<keyword evidence="1" id="KW-1133">Transmembrane helix</keyword>
<name>A0A9D4HQI3_DREPO</name>
<keyword evidence="1" id="KW-0812">Transmembrane</keyword>
<evidence type="ECO:0000313" key="2">
    <source>
        <dbReference type="EMBL" id="KAH3725833.1"/>
    </source>
</evidence>
<reference evidence="2" key="1">
    <citation type="journal article" date="2019" name="bioRxiv">
        <title>The Genome of the Zebra Mussel, Dreissena polymorpha: A Resource for Invasive Species Research.</title>
        <authorList>
            <person name="McCartney M.A."/>
            <person name="Auch B."/>
            <person name="Kono T."/>
            <person name="Mallez S."/>
            <person name="Zhang Y."/>
            <person name="Obille A."/>
            <person name="Becker A."/>
            <person name="Abrahante J.E."/>
            <person name="Garbe J."/>
            <person name="Badalamenti J.P."/>
            <person name="Herman A."/>
            <person name="Mangelson H."/>
            <person name="Liachko I."/>
            <person name="Sullivan S."/>
            <person name="Sone E.D."/>
            <person name="Koren S."/>
            <person name="Silverstein K.A.T."/>
            <person name="Beckman K.B."/>
            <person name="Gohl D.M."/>
        </authorList>
    </citation>
    <scope>NUCLEOTIDE SEQUENCE</scope>
    <source>
        <strain evidence="2">Duluth1</strain>
        <tissue evidence="2">Whole animal</tissue>
    </source>
</reference>
<gene>
    <name evidence="2" type="ORF">DPMN_051684</name>
</gene>
<keyword evidence="3" id="KW-1185">Reference proteome</keyword>